<dbReference type="CDD" id="cd03250">
    <property type="entry name" value="ABCC_MRP_domain1"/>
    <property type="match status" value="1"/>
</dbReference>
<dbReference type="InterPro" id="IPR003439">
    <property type="entry name" value="ABC_transporter-like_ATP-bd"/>
</dbReference>
<dbReference type="FunFam" id="3.40.50.300:FF:000997">
    <property type="entry name" value="Multidrug resistance-associated protein 1"/>
    <property type="match status" value="1"/>
</dbReference>
<dbReference type="FunFam" id="1.20.1560.10:FF:000013">
    <property type="entry name" value="ABC transporter C family member 2"/>
    <property type="match status" value="1"/>
</dbReference>
<keyword evidence="3 9" id="KW-0812">Transmembrane</keyword>
<dbReference type="PROSITE" id="PS50893">
    <property type="entry name" value="ABC_TRANSPORTER_2"/>
    <property type="match status" value="1"/>
</dbReference>
<dbReference type="GO" id="GO:0140359">
    <property type="term" value="F:ABC-type transporter activity"/>
    <property type="evidence" value="ECO:0007669"/>
    <property type="project" value="InterPro"/>
</dbReference>
<dbReference type="SUPFAM" id="SSF90123">
    <property type="entry name" value="ABC transporter transmembrane region"/>
    <property type="match status" value="2"/>
</dbReference>
<dbReference type="InterPro" id="IPR036640">
    <property type="entry name" value="ABC1_TM_sf"/>
</dbReference>
<feature type="transmembrane region" description="Helical" evidence="9">
    <location>
        <begin position="194"/>
        <end position="221"/>
    </location>
</feature>
<feature type="domain" description="ABC transmembrane type-1" evidence="11">
    <location>
        <begin position="73"/>
        <end position="335"/>
    </location>
</feature>
<keyword evidence="4" id="KW-0677">Repeat</keyword>
<evidence type="ECO:0000256" key="7">
    <source>
        <dbReference type="ARBA" id="ARBA00022989"/>
    </source>
</evidence>
<keyword evidence="6 12" id="KW-0067">ATP-binding</keyword>
<evidence type="ECO:0000256" key="3">
    <source>
        <dbReference type="ARBA" id="ARBA00022692"/>
    </source>
</evidence>
<feature type="transmembrane region" description="Helical" evidence="9">
    <location>
        <begin position="63"/>
        <end position="83"/>
    </location>
</feature>
<proteinExistence type="predicted"/>
<dbReference type="InterPro" id="IPR027417">
    <property type="entry name" value="P-loop_NTPase"/>
</dbReference>
<dbReference type="AlphaFoldDB" id="A0AAD5Y426"/>
<dbReference type="CDD" id="cd18580">
    <property type="entry name" value="ABC_6TM_ABCC_D2"/>
    <property type="match status" value="1"/>
</dbReference>
<keyword evidence="13" id="KW-1185">Reference proteome</keyword>
<feature type="transmembrane region" description="Helical" evidence="9">
    <location>
        <begin position="103"/>
        <end position="120"/>
    </location>
</feature>
<dbReference type="GO" id="GO:0000329">
    <property type="term" value="C:fungal-type vacuole membrane"/>
    <property type="evidence" value="ECO:0007669"/>
    <property type="project" value="UniProtKB-ARBA"/>
</dbReference>
<evidence type="ECO:0000256" key="9">
    <source>
        <dbReference type="SAM" id="Phobius"/>
    </source>
</evidence>
<comment type="caution">
    <text evidence="12">The sequence shown here is derived from an EMBL/GenBank/DDBJ whole genome shotgun (WGS) entry which is preliminary data.</text>
</comment>
<dbReference type="InterPro" id="IPR003593">
    <property type="entry name" value="AAA+_ATPase"/>
</dbReference>
<sequence>MPKRINPGILSYLTVSWIYPLLKLAKEQGITKNDLYELNDSDKSYSMEISSNSLMDALSFIKVPLFFVNLFYALSIVSGLFVLQALKKLLEYISGDSSNGIEIALVYFGLLVADSLFGYFQDIFERKVEIICNAIITNMIYKKALVLSSDSRSKFTEGRILNMINQDVGGITDGVLVIGQIVLLPVQLGLNVLFVWWIVGPAFLGGAGVIVALFFLTARIFPFMGRYMGRSMKFNDTRLSLIRELFNSIRTVKLQSMENAYRAVEMYWNWSTTWAVFIGVSNTSQTFLVVVTFAIFSSNHPALMTPGNVFAVLGYLDTISSCFNSISFNLGKMVTARKSFTGVQDFLSANELQPRSIKSSNDMCVAVKLENVTWKWEIENDESAEKPGKFQLRDISMEIFKGKLVGIVGAVGSGKSTFFSGLIGECFKVSGEMLVNGSIAYCSQQPWIITGTIQHNVTFTLDYDKSKLIHALNVSGLNEDLKLFKDGVLTEIGENGISLSGGQKSRLALARAIYADSDIYLLDDPLASLDSQVGQSVFKNAIKSHLKEKTVFLSTHQLQYMQQMDYILVFDQGCLIESGEFNDLIKNPNGKLKHLMEEYEFDDKIQETKVDGKLELELEESQQNGGFIEEEEKNTGSMKISFYKSYFEAIENSITPLLVLVSILITIAVQVITPWWLSEWTAKASEPGFNQTNFYLTIYAVLGISRMVSSMMFVVIYFYTALSVSAVFHDRTLNGLLQAPIAFFDRTPVGRIINRMSSDVNALDRGISMGFMNVTFGAIALISSVILILQSSFYMLIVAALFPIAFYWVYQMFKPANLELKRLVSVCKSPLDSHISETLSGLAIIRAFSAENSFVAKEHQLMDEAQAPSYIFQSTQIWFRIRSTLLSCCISLALALIGVISPVKSVGFAAQIGLSLSVSSTISLGLNHLLTQYASTEAQMNAVERLVYYAESLPREDETVKPADPDATQ</sequence>
<dbReference type="InterPro" id="IPR050173">
    <property type="entry name" value="ABC_transporter_C-like"/>
</dbReference>
<accession>A0AAD5Y426</accession>
<evidence type="ECO:0000256" key="1">
    <source>
        <dbReference type="ARBA" id="ARBA00004128"/>
    </source>
</evidence>
<dbReference type="InterPro" id="IPR044726">
    <property type="entry name" value="ABCC_6TM_D2"/>
</dbReference>
<dbReference type="GO" id="GO:0016887">
    <property type="term" value="F:ATP hydrolysis activity"/>
    <property type="evidence" value="ECO:0007669"/>
    <property type="project" value="InterPro"/>
</dbReference>
<dbReference type="EMBL" id="JADGKB010000256">
    <property type="protein sequence ID" value="KAJ3250473.1"/>
    <property type="molecule type" value="Genomic_DNA"/>
</dbReference>
<gene>
    <name evidence="12" type="primary">ABCC8_2</name>
    <name evidence="12" type="ORF">HK103_003481</name>
</gene>
<dbReference type="Pfam" id="PF00664">
    <property type="entry name" value="ABC_membrane"/>
    <property type="match status" value="2"/>
</dbReference>
<feature type="domain" description="ABC transmembrane type-1" evidence="11">
    <location>
        <begin position="657"/>
        <end position="938"/>
    </location>
</feature>
<feature type="transmembrane region" description="Helical" evidence="9">
    <location>
        <begin position="909"/>
        <end position="930"/>
    </location>
</feature>
<evidence type="ECO:0000256" key="8">
    <source>
        <dbReference type="ARBA" id="ARBA00023136"/>
    </source>
</evidence>
<feature type="transmembrane region" description="Helical" evidence="9">
    <location>
        <begin position="793"/>
        <end position="813"/>
    </location>
</feature>
<dbReference type="InterPro" id="IPR017871">
    <property type="entry name" value="ABC_transporter-like_CS"/>
</dbReference>
<keyword evidence="7 9" id="KW-1133">Transmembrane helix</keyword>
<evidence type="ECO:0000259" key="10">
    <source>
        <dbReference type="PROSITE" id="PS50893"/>
    </source>
</evidence>
<evidence type="ECO:0000313" key="13">
    <source>
        <dbReference type="Proteomes" id="UP001210925"/>
    </source>
</evidence>
<dbReference type="SMART" id="SM00382">
    <property type="entry name" value="AAA"/>
    <property type="match status" value="1"/>
</dbReference>
<evidence type="ECO:0000259" key="11">
    <source>
        <dbReference type="PROSITE" id="PS50929"/>
    </source>
</evidence>
<feature type="transmembrane region" description="Helical" evidence="9">
    <location>
        <begin position="884"/>
        <end position="903"/>
    </location>
</feature>
<protein>
    <submittedName>
        <fullName evidence="12">ATP-binding cassette sub- C member 8</fullName>
    </submittedName>
</protein>
<feature type="non-terminal residue" evidence="12">
    <location>
        <position position="969"/>
    </location>
</feature>
<evidence type="ECO:0000256" key="5">
    <source>
        <dbReference type="ARBA" id="ARBA00022741"/>
    </source>
</evidence>
<keyword evidence="2" id="KW-0813">Transport</keyword>
<keyword evidence="5" id="KW-0547">Nucleotide-binding</keyword>
<evidence type="ECO:0000256" key="2">
    <source>
        <dbReference type="ARBA" id="ARBA00022448"/>
    </source>
</evidence>
<dbReference type="Pfam" id="PF00005">
    <property type="entry name" value="ABC_tran"/>
    <property type="match status" value="1"/>
</dbReference>
<feature type="transmembrane region" description="Helical" evidence="9">
    <location>
        <begin position="274"/>
        <end position="297"/>
    </location>
</feature>
<keyword evidence="8 9" id="KW-0472">Membrane</keyword>
<dbReference type="Gene3D" id="1.20.1560.10">
    <property type="entry name" value="ABC transporter type 1, transmembrane domain"/>
    <property type="match status" value="2"/>
</dbReference>
<feature type="transmembrane region" description="Helical" evidence="9">
    <location>
        <begin position="309"/>
        <end position="330"/>
    </location>
</feature>
<dbReference type="GO" id="GO:0005524">
    <property type="term" value="F:ATP binding"/>
    <property type="evidence" value="ECO:0007669"/>
    <property type="project" value="UniProtKB-KW"/>
</dbReference>
<dbReference type="PANTHER" id="PTHR24223:SF443">
    <property type="entry name" value="MULTIDRUG-RESISTANCE LIKE PROTEIN 1, ISOFORM I"/>
    <property type="match status" value="1"/>
</dbReference>
<comment type="subcellular location">
    <subcellularLocation>
        <location evidence="1">Vacuole membrane</location>
        <topology evidence="1">Multi-pass membrane protein</topology>
    </subcellularLocation>
</comment>
<evidence type="ECO:0000256" key="4">
    <source>
        <dbReference type="ARBA" id="ARBA00022737"/>
    </source>
</evidence>
<dbReference type="Proteomes" id="UP001210925">
    <property type="component" value="Unassembled WGS sequence"/>
</dbReference>
<feature type="transmembrane region" description="Helical" evidence="9">
    <location>
        <begin position="654"/>
        <end position="677"/>
    </location>
</feature>
<organism evidence="12 13">
    <name type="scientific">Boothiomyces macroporosus</name>
    <dbReference type="NCBI Taxonomy" id="261099"/>
    <lineage>
        <taxon>Eukaryota</taxon>
        <taxon>Fungi</taxon>
        <taxon>Fungi incertae sedis</taxon>
        <taxon>Chytridiomycota</taxon>
        <taxon>Chytridiomycota incertae sedis</taxon>
        <taxon>Chytridiomycetes</taxon>
        <taxon>Rhizophydiales</taxon>
        <taxon>Terramycetaceae</taxon>
        <taxon>Boothiomyces</taxon>
    </lineage>
</organism>
<dbReference type="Gene3D" id="3.40.50.300">
    <property type="entry name" value="P-loop containing nucleotide triphosphate hydrolases"/>
    <property type="match status" value="1"/>
</dbReference>
<reference evidence="12" key="1">
    <citation type="submission" date="2020-05" db="EMBL/GenBank/DDBJ databases">
        <title>Phylogenomic resolution of chytrid fungi.</title>
        <authorList>
            <person name="Stajich J.E."/>
            <person name="Amses K."/>
            <person name="Simmons R."/>
            <person name="Seto K."/>
            <person name="Myers J."/>
            <person name="Bonds A."/>
            <person name="Quandt C.A."/>
            <person name="Barry K."/>
            <person name="Liu P."/>
            <person name="Grigoriev I."/>
            <person name="Longcore J.E."/>
            <person name="James T.Y."/>
        </authorList>
    </citation>
    <scope>NUCLEOTIDE SEQUENCE</scope>
    <source>
        <strain evidence="12">PLAUS21</strain>
    </source>
</reference>
<feature type="transmembrane region" description="Helical" evidence="9">
    <location>
        <begin position="697"/>
        <end position="719"/>
    </location>
</feature>
<dbReference type="PANTHER" id="PTHR24223">
    <property type="entry name" value="ATP-BINDING CASSETTE SUB-FAMILY C"/>
    <property type="match status" value="1"/>
</dbReference>
<dbReference type="SUPFAM" id="SSF52540">
    <property type="entry name" value="P-loop containing nucleoside triphosphate hydrolases"/>
    <property type="match status" value="1"/>
</dbReference>
<name>A0AAD5Y426_9FUNG</name>
<dbReference type="PROSITE" id="PS00211">
    <property type="entry name" value="ABC_TRANSPORTER_1"/>
    <property type="match status" value="1"/>
</dbReference>
<feature type="transmembrane region" description="Helical" evidence="9">
    <location>
        <begin position="168"/>
        <end position="188"/>
    </location>
</feature>
<evidence type="ECO:0000256" key="6">
    <source>
        <dbReference type="ARBA" id="ARBA00022840"/>
    </source>
</evidence>
<feature type="domain" description="ABC transporter" evidence="10">
    <location>
        <begin position="367"/>
        <end position="597"/>
    </location>
</feature>
<evidence type="ECO:0000313" key="12">
    <source>
        <dbReference type="EMBL" id="KAJ3250473.1"/>
    </source>
</evidence>
<dbReference type="InterPro" id="IPR011527">
    <property type="entry name" value="ABC1_TM_dom"/>
</dbReference>
<dbReference type="PROSITE" id="PS50929">
    <property type="entry name" value="ABC_TM1F"/>
    <property type="match status" value="2"/>
</dbReference>
<feature type="transmembrane region" description="Helical" evidence="9">
    <location>
        <begin position="766"/>
        <end position="787"/>
    </location>
</feature>